<dbReference type="AlphaFoldDB" id="A0A2P7S4I4"/>
<organism evidence="1 2">
    <name type="scientific">Pseudaminobacter soli</name>
    <name type="common">ex Li et al. 2025</name>
    <dbReference type="NCBI Taxonomy" id="1295366"/>
    <lineage>
        <taxon>Bacteria</taxon>
        <taxon>Pseudomonadati</taxon>
        <taxon>Pseudomonadota</taxon>
        <taxon>Alphaproteobacteria</taxon>
        <taxon>Hyphomicrobiales</taxon>
        <taxon>Phyllobacteriaceae</taxon>
        <taxon>Pseudaminobacter</taxon>
    </lineage>
</organism>
<proteinExistence type="predicted"/>
<dbReference type="RefSeq" id="WP_106726288.1">
    <property type="nucleotide sequence ID" value="NZ_PXYL01000014.1"/>
</dbReference>
<comment type="caution">
    <text evidence="1">The sequence shown here is derived from an EMBL/GenBank/DDBJ whole genome shotgun (WGS) entry which is preliminary data.</text>
</comment>
<evidence type="ECO:0000313" key="2">
    <source>
        <dbReference type="Proteomes" id="UP000240653"/>
    </source>
</evidence>
<dbReference type="OrthoDB" id="8101245at2"/>
<dbReference type="Proteomes" id="UP000240653">
    <property type="component" value="Unassembled WGS sequence"/>
</dbReference>
<sequence length="104" mass="11810">MSDQLAILNETIASARAHLVQVEVHVAQLEAQRAALAGPPYTRPSSEAVQPREETDLIELHIAAQRFGMASDTLRFWCRTYKIGVKRGGRWWVSIRKMQARLRP</sequence>
<dbReference type="EMBL" id="PXYL01000014">
    <property type="protein sequence ID" value="PSJ57388.1"/>
    <property type="molecule type" value="Genomic_DNA"/>
</dbReference>
<evidence type="ECO:0008006" key="3">
    <source>
        <dbReference type="Google" id="ProtNLM"/>
    </source>
</evidence>
<keyword evidence="2" id="KW-1185">Reference proteome</keyword>
<name>A0A2P7S4I4_9HYPH</name>
<reference evidence="1 2" key="1">
    <citation type="submission" date="2018-03" db="EMBL/GenBank/DDBJ databases">
        <title>The draft genome of Mesorhizobium soli JCM 19897.</title>
        <authorList>
            <person name="Li L."/>
            <person name="Liu L."/>
            <person name="Liang L."/>
            <person name="Wang T."/>
            <person name="Zhang X."/>
        </authorList>
    </citation>
    <scope>NUCLEOTIDE SEQUENCE [LARGE SCALE GENOMIC DNA]</scope>
    <source>
        <strain evidence="1 2">JCM 19897</strain>
    </source>
</reference>
<evidence type="ECO:0000313" key="1">
    <source>
        <dbReference type="EMBL" id="PSJ57388.1"/>
    </source>
</evidence>
<gene>
    <name evidence="1" type="ORF">C7I85_22655</name>
</gene>
<accession>A0A2P7S4I4</accession>
<protein>
    <recommendedName>
        <fullName evidence="3">DNA-binding protein</fullName>
    </recommendedName>
</protein>